<dbReference type="EMBL" id="SGJB01000007">
    <property type="protein sequence ID" value="TQQ84750.1"/>
    <property type="molecule type" value="Genomic_DNA"/>
</dbReference>
<comment type="similarity">
    <text evidence="1">Belongs to the UPF0213 family.</text>
</comment>
<feature type="domain" description="GIY-YIG" evidence="2">
    <location>
        <begin position="6"/>
        <end position="81"/>
    </location>
</feature>
<evidence type="ECO:0000259" key="2">
    <source>
        <dbReference type="PROSITE" id="PS50164"/>
    </source>
</evidence>
<dbReference type="PROSITE" id="PS50164">
    <property type="entry name" value="GIY_YIG"/>
    <property type="match status" value="1"/>
</dbReference>
<dbReference type="InterPro" id="IPR050190">
    <property type="entry name" value="UPF0213_domain"/>
</dbReference>
<dbReference type="Pfam" id="PF01541">
    <property type="entry name" value="GIY-YIG"/>
    <property type="match status" value="1"/>
</dbReference>
<dbReference type="Gene3D" id="3.40.1440.10">
    <property type="entry name" value="GIY-YIG endonuclease"/>
    <property type="match status" value="1"/>
</dbReference>
<dbReference type="AlphaFoldDB" id="A0A544QVN3"/>
<dbReference type="SUPFAM" id="SSF82771">
    <property type="entry name" value="GIY-YIG endonuclease"/>
    <property type="match status" value="1"/>
</dbReference>
<protein>
    <submittedName>
        <fullName evidence="3">GIY-YIG nuclease family protein</fullName>
    </submittedName>
</protein>
<dbReference type="Proteomes" id="UP000317863">
    <property type="component" value="Unassembled WGS sequence"/>
</dbReference>
<dbReference type="PANTHER" id="PTHR34477">
    <property type="entry name" value="UPF0213 PROTEIN YHBQ"/>
    <property type="match status" value="1"/>
</dbReference>
<dbReference type="RefSeq" id="WP_142535805.1">
    <property type="nucleotide sequence ID" value="NZ_SGJB01000007.1"/>
</dbReference>
<keyword evidence="4" id="KW-1185">Reference proteome</keyword>
<evidence type="ECO:0000313" key="3">
    <source>
        <dbReference type="EMBL" id="TQQ84750.1"/>
    </source>
</evidence>
<dbReference type="InterPro" id="IPR000305">
    <property type="entry name" value="GIY-YIG_endonuc"/>
</dbReference>
<organism evidence="3 4">
    <name type="scientific">Peptacetobacter hominis</name>
    <dbReference type="NCBI Taxonomy" id="2743610"/>
    <lineage>
        <taxon>Bacteria</taxon>
        <taxon>Bacillati</taxon>
        <taxon>Bacillota</taxon>
        <taxon>Clostridia</taxon>
        <taxon>Peptostreptococcales</taxon>
        <taxon>Peptostreptococcaceae</taxon>
        <taxon>Peptacetobacter</taxon>
    </lineage>
</organism>
<dbReference type="CDD" id="cd10456">
    <property type="entry name" value="GIY-YIG_UPF0213"/>
    <property type="match status" value="1"/>
</dbReference>
<reference evidence="3 4" key="1">
    <citation type="submission" date="2019-02" db="EMBL/GenBank/DDBJ databases">
        <title>Peptostreptococcaceae bacterium ZHW00191 nov., a new bacterium isolated from the human gut.</title>
        <authorList>
            <person name="Zhou H.-W."/>
            <person name="Chen X.-J."/>
        </authorList>
    </citation>
    <scope>NUCLEOTIDE SEQUENCE [LARGE SCALE GENOMIC DNA]</scope>
    <source>
        <strain evidence="3 4">ZHW00191</strain>
    </source>
</reference>
<evidence type="ECO:0000256" key="1">
    <source>
        <dbReference type="ARBA" id="ARBA00007435"/>
    </source>
</evidence>
<dbReference type="InterPro" id="IPR035901">
    <property type="entry name" value="GIY-YIG_endonuc_sf"/>
</dbReference>
<proteinExistence type="inferred from homology"/>
<gene>
    <name evidence="3" type="ORF">EXD82_04935</name>
</gene>
<sequence>MENYKTGFYTYIIRCADNSLYTGYTTDIKRRIKEHKKGINCKYTKSRKYKSLEALFLSESKSNAMKLEAFIKQMSRNKKLLIIENPELLVKDFMNKKNIEIVYIDKNNILTG</sequence>
<dbReference type="OrthoDB" id="9807770at2"/>
<accession>A0A544QVN3</accession>
<dbReference type="PANTHER" id="PTHR34477:SF1">
    <property type="entry name" value="UPF0213 PROTEIN YHBQ"/>
    <property type="match status" value="1"/>
</dbReference>
<name>A0A544QVN3_9FIRM</name>
<evidence type="ECO:0000313" key="4">
    <source>
        <dbReference type="Proteomes" id="UP000317863"/>
    </source>
</evidence>
<comment type="caution">
    <text evidence="3">The sequence shown here is derived from an EMBL/GenBank/DDBJ whole genome shotgun (WGS) entry which is preliminary data.</text>
</comment>